<keyword evidence="3" id="KW-1185">Reference proteome</keyword>
<accession>A0A8U0I0U0</accession>
<protein>
    <submittedName>
        <fullName evidence="2">Aminoglycoside phosphotransferase family protein</fullName>
    </submittedName>
</protein>
<dbReference type="Proteomes" id="UP000830729">
    <property type="component" value="Plasmid unnamed1"/>
</dbReference>
<dbReference type="Pfam" id="PF01636">
    <property type="entry name" value="APH"/>
    <property type="match status" value="1"/>
</dbReference>
<sequence length="307" mass="34713">MIGSIVEYIAENHSIDRDKVSYSVYSGSGTYRYLTIRIYCDGEPMVVCRVPRWSTSAIETQYETLQTVNNIVEGSGPLETSIEKPLALKTIDGVPVIFKEFVSGTVAKGIVRKNVSEAVGFLRKAVNWLIDFLLGTQPYWVYEAEVKRERLNELGVPPETDRTETFINSHLLFLAPCHGDFVPSNILISDTDDINGVIDWELFSVRGVPMFDFMHLVVATGTHQFGATSEMIQKTFFEHNRFSATVRACATDYCSALGFAVKDFRRTLPIYSDIRLSRGHNLDNLDFLRKLREQLVNFNSDIVPLCD</sequence>
<dbReference type="EMBL" id="CP096660">
    <property type="protein sequence ID" value="UPV76643.1"/>
    <property type="molecule type" value="Genomic_DNA"/>
</dbReference>
<dbReference type="GeneID" id="72187355"/>
<dbReference type="InterPro" id="IPR002575">
    <property type="entry name" value="Aminoglycoside_PTrfase"/>
</dbReference>
<evidence type="ECO:0000313" key="2">
    <source>
        <dbReference type="EMBL" id="UPV76643.1"/>
    </source>
</evidence>
<evidence type="ECO:0000313" key="3">
    <source>
        <dbReference type="Proteomes" id="UP000830729"/>
    </source>
</evidence>
<name>A0A8U0I0U0_9EURY</name>
<geneLocation type="plasmid" evidence="2 3">
    <name>unnamed1</name>
</geneLocation>
<keyword evidence="2" id="KW-0614">Plasmid</keyword>
<organism evidence="2 3">
    <name type="scientific">Halorussus limi</name>
    <dbReference type="NCBI Taxonomy" id="2938695"/>
    <lineage>
        <taxon>Archaea</taxon>
        <taxon>Methanobacteriati</taxon>
        <taxon>Methanobacteriota</taxon>
        <taxon>Stenosarchaea group</taxon>
        <taxon>Halobacteria</taxon>
        <taxon>Halobacteriales</taxon>
        <taxon>Haladaptataceae</taxon>
        <taxon>Halorussus</taxon>
    </lineage>
</organism>
<dbReference type="AlphaFoldDB" id="A0A8U0I0U0"/>
<dbReference type="Gene3D" id="3.90.1200.10">
    <property type="match status" value="1"/>
</dbReference>
<evidence type="ECO:0000259" key="1">
    <source>
        <dbReference type="Pfam" id="PF01636"/>
    </source>
</evidence>
<dbReference type="KEGG" id="halx:M0R89_19110"/>
<dbReference type="RefSeq" id="WP_248652676.1">
    <property type="nucleotide sequence ID" value="NZ_CP096660.1"/>
</dbReference>
<reference evidence="2 3" key="1">
    <citation type="submission" date="2022-04" db="EMBL/GenBank/DDBJ databases">
        <title>Diverse halophilic archaea isolated from saline environments.</title>
        <authorList>
            <person name="Cui H.-L."/>
        </authorList>
    </citation>
    <scope>NUCLEOTIDE SEQUENCE [LARGE SCALE GENOMIC DNA]</scope>
    <source>
        <strain evidence="2 3">XZYJT49</strain>
        <plasmid evidence="2 3">unnamed1</plasmid>
    </source>
</reference>
<feature type="domain" description="Aminoglycoside phosphotransferase" evidence="1">
    <location>
        <begin position="148"/>
        <end position="226"/>
    </location>
</feature>
<dbReference type="SUPFAM" id="SSF56112">
    <property type="entry name" value="Protein kinase-like (PK-like)"/>
    <property type="match status" value="1"/>
</dbReference>
<gene>
    <name evidence="2" type="ORF">M0R89_19110</name>
</gene>
<proteinExistence type="predicted"/>
<dbReference type="InterPro" id="IPR011009">
    <property type="entry name" value="Kinase-like_dom_sf"/>
</dbReference>